<dbReference type="InterPro" id="IPR050959">
    <property type="entry name" value="MarA-like"/>
</dbReference>
<dbReference type="RefSeq" id="WP_270006932.1">
    <property type="nucleotide sequence ID" value="NZ_JAPCID010000101.1"/>
</dbReference>
<dbReference type="EMBL" id="JAPCID010000101">
    <property type="protein sequence ID" value="MDA0142547.1"/>
    <property type="molecule type" value="Genomic_DNA"/>
</dbReference>
<sequence>MEHWNDAMRQIEEQLAGELDVAALARTAHTSEYHFRRMFSSLSGMSLSEYVRRRRLTQATAEILDGAGVLPVAMTYGYGSADAFTRAFKAMHGITPTEARRPGAVLRSQPRMSFHLTIKGRTDMHHRLIELDSYRIVGRMTRIPIVYEGPNTAIAAFQAQLPGDLNDRLLAHADVDALPGLLFVTSNQEGEGPSDSWCDYYYSVATTTPADQLPDDLAVLEVKAGAWVAFRGEGEFPQALQNLWAESFSEWFPSNPYRVVPGPSVLSILDAAADGSRGSGELWLPVEREPATV</sequence>
<keyword evidence="2" id="KW-0238">DNA-binding</keyword>
<dbReference type="Pfam" id="PF14526">
    <property type="entry name" value="Cass2"/>
    <property type="match status" value="1"/>
</dbReference>
<dbReference type="SMART" id="SM00871">
    <property type="entry name" value="AraC_E_bind"/>
    <property type="match status" value="1"/>
</dbReference>
<evidence type="ECO:0000313" key="5">
    <source>
        <dbReference type="EMBL" id="MDA0142547.1"/>
    </source>
</evidence>
<dbReference type="SUPFAM" id="SSF46689">
    <property type="entry name" value="Homeodomain-like"/>
    <property type="match status" value="2"/>
</dbReference>
<dbReference type="PANTHER" id="PTHR47504">
    <property type="entry name" value="RIGHT ORIGIN-BINDING PROTEIN"/>
    <property type="match status" value="1"/>
</dbReference>
<dbReference type="SUPFAM" id="SSF55136">
    <property type="entry name" value="Probable bacterial effector-binding domain"/>
    <property type="match status" value="1"/>
</dbReference>
<evidence type="ECO:0000256" key="2">
    <source>
        <dbReference type="ARBA" id="ARBA00023125"/>
    </source>
</evidence>
<dbReference type="SMART" id="SM00342">
    <property type="entry name" value="HTH_ARAC"/>
    <property type="match status" value="1"/>
</dbReference>
<reference evidence="5" key="1">
    <citation type="submission" date="2022-10" db="EMBL/GenBank/DDBJ databases">
        <title>The WGS of Solirubrobacter sp. CPCC 204708.</title>
        <authorList>
            <person name="Jiang Z."/>
        </authorList>
    </citation>
    <scope>NUCLEOTIDE SEQUENCE</scope>
    <source>
        <strain evidence="5">CPCC 204708</strain>
    </source>
</reference>
<accession>A0ABT4RVM3</accession>
<dbReference type="InterPro" id="IPR009057">
    <property type="entry name" value="Homeodomain-like_sf"/>
</dbReference>
<dbReference type="PRINTS" id="PR00032">
    <property type="entry name" value="HTHARAC"/>
</dbReference>
<dbReference type="PROSITE" id="PS01124">
    <property type="entry name" value="HTH_ARAC_FAMILY_2"/>
    <property type="match status" value="1"/>
</dbReference>
<evidence type="ECO:0000259" key="4">
    <source>
        <dbReference type="PROSITE" id="PS01124"/>
    </source>
</evidence>
<dbReference type="InterPro" id="IPR010499">
    <property type="entry name" value="AraC_E-bd"/>
</dbReference>
<organism evidence="5 6">
    <name type="scientific">Solirubrobacter deserti</name>
    <dbReference type="NCBI Taxonomy" id="2282478"/>
    <lineage>
        <taxon>Bacteria</taxon>
        <taxon>Bacillati</taxon>
        <taxon>Actinomycetota</taxon>
        <taxon>Thermoleophilia</taxon>
        <taxon>Solirubrobacterales</taxon>
        <taxon>Solirubrobacteraceae</taxon>
        <taxon>Solirubrobacter</taxon>
    </lineage>
</organism>
<dbReference type="Pfam" id="PF12833">
    <property type="entry name" value="HTH_18"/>
    <property type="match status" value="1"/>
</dbReference>
<keyword evidence="6" id="KW-1185">Reference proteome</keyword>
<dbReference type="Gene3D" id="3.20.80.10">
    <property type="entry name" value="Regulatory factor, effector binding domain"/>
    <property type="match status" value="1"/>
</dbReference>
<comment type="caution">
    <text evidence="5">The sequence shown here is derived from an EMBL/GenBank/DDBJ whole genome shotgun (WGS) entry which is preliminary data.</text>
</comment>
<proteinExistence type="predicted"/>
<keyword evidence="3" id="KW-0804">Transcription</keyword>
<evidence type="ECO:0000313" key="6">
    <source>
        <dbReference type="Proteomes" id="UP001147700"/>
    </source>
</evidence>
<protein>
    <submittedName>
        <fullName evidence="5">AraC family transcriptional regulator</fullName>
    </submittedName>
</protein>
<gene>
    <name evidence="5" type="ORF">OJ962_33995</name>
</gene>
<name>A0ABT4RVM3_9ACTN</name>
<evidence type="ECO:0000256" key="3">
    <source>
        <dbReference type="ARBA" id="ARBA00023163"/>
    </source>
</evidence>
<dbReference type="PANTHER" id="PTHR47504:SF5">
    <property type="entry name" value="RIGHT ORIGIN-BINDING PROTEIN"/>
    <property type="match status" value="1"/>
</dbReference>
<dbReference type="InterPro" id="IPR020449">
    <property type="entry name" value="Tscrpt_reg_AraC-type_HTH"/>
</dbReference>
<dbReference type="InterPro" id="IPR018060">
    <property type="entry name" value="HTH_AraC"/>
</dbReference>
<dbReference type="InterPro" id="IPR029441">
    <property type="entry name" value="Cass2"/>
</dbReference>
<evidence type="ECO:0000256" key="1">
    <source>
        <dbReference type="ARBA" id="ARBA00023015"/>
    </source>
</evidence>
<dbReference type="Gene3D" id="1.10.10.60">
    <property type="entry name" value="Homeodomain-like"/>
    <property type="match status" value="1"/>
</dbReference>
<dbReference type="Proteomes" id="UP001147700">
    <property type="component" value="Unassembled WGS sequence"/>
</dbReference>
<dbReference type="InterPro" id="IPR011256">
    <property type="entry name" value="Reg_factor_effector_dom_sf"/>
</dbReference>
<keyword evidence="1" id="KW-0805">Transcription regulation</keyword>
<feature type="domain" description="HTH araC/xylS-type" evidence="4">
    <location>
        <begin position="5"/>
        <end position="102"/>
    </location>
</feature>